<dbReference type="PANTHER" id="PTHR37469:SF2">
    <property type="entry name" value="CELLOBIONIC ACID PHOSPHORYLASE"/>
    <property type="match status" value="1"/>
</dbReference>
<dbReference type="Gene3D" id="1.50.10.10">
    <property type="match status" value="1"/>
</dbReference>
<feature type="domain" description="Glycoside phosphorylase super sandwich" evidence="4">
    <location>
        <begin position="290"/>
        <end position="513"/>
    </location>
</feature>
<dbReference type="GO" id="GO:0005975">
    <property type="term" value="P:carbohydrate metabolic process"/>
    <property type="evidence" value="ECO:0007669"/>
    <property type="project" value="InterPro"/>
</dbReference>
<evidence type="ECO:0000313" key="7">
    <source>
        <dbReference type="EMBL" id="MBC1323429.1"/>
    </source>
</evidence>
<evidence type="ECO:0000259" key="3">
    <source>
        <dbReference type="Pfam" id="PF17167"/>
    </source>
</evidence>
<dbReference type="InterPro" id="IPR033432">
    <property type="entry name" value="GH94_catalytic"/>
</dbReference>
<dbReference type="Pfam" id="PF21270">
    <property type="entry name" value="SOGP_4th"/>
    <property type="match status" value="1"/>
</dbReference>
<feature type="domain" description="Glycoside phosphorylase C-terminal" evidence="5">
    <location>
        <begin position="997"/>
        <end position="1069"/>
    </location>
</feature>
<dbReference type="SUPFAM" id="SSF48208">
    <property type="entry name" value="Six-hairpin glycosidases"/>
    <property type="match status" value="1"/>
</dbReference>
<dbReference type="GO" id="GO:0016757">
    <property type="term" value="F:glycosyltransferase activity"/>
    <property type="evidence" value="ECO:0007669"/>
    <property type="project" value="UniProtKB-KW"/>
</dbReference>
<organism evidence="7 8">
    <name type="scientific">Listeria welshimeri</name>
    <dbReference type="NCBI Taxonomy" id="1643"/>
    <lineage>
        <taxon>Bacteria</taxon>
        <taxon>Bacillati</taxon>
        <taxon>Bacillota</taxon>
        <taxon>Bacilli</taxon>
        <taxon>Bacillales</taxon>
        <taxon>Listeriaceae</taxon>
        <taxon>Listeria</taxon>
    </lineage>
</organism>
<sequence>MTMLKEIKKGDLTAVFYPSGEIAWLKLKDIMLNQVIQNPLENRLSQIYVRAHLKDRVEAYPLLTADAEVGFNESGVEYRGIAGPFRYTIQMNFHEHGWFYDVSVDGAETFDLIYIQDLGLAEQAAVRTNEAYMSQYIDYHVTEGTNGFTVQARQNQPQNDRFPAVQIGALTKIVGYATDGFDIYGTDYKVTNEIAALAKKSLPNRVYQYEFAQISLQTKLFTNHAETHFYSYVTEHQPKASGAPLENLTEIKASIPKKAYQPSTKVMREKNIGTPITGETISDKWLQAKFPDRIQEEKQDDTLFSFFTPNYAHVVTREKEAALERPHGSILLDKVDVLNPEATLSATTYMYGAFLSQLVAGNTNMNKWNSHARNPLNILQTSGLRIYVEQNNELRLLGVPSVWETSTNYSAWYYQWNDDLITVQTTLTAESKEAFVTFHSEKGRAYKLVVTNQVTMGTNEYDTTVKKEIKDGIVTYLPAEDSPILEIYPALQFQVDGTFEEMTDESYFAKEYAGTAGLDVFLFQPNDKATFHVQAKLADTFSKQNTDIESSTKEIRASYDELTAQFHLNHPSTTAEKLNLTVYWYAHQMLVHYSSPHGLEQYSGAAWGTRDVSQGPFEFFLATGNKAVLRQLVLTIFSHQYQDTGDWPQWFMFDKYTSIQQEESHGDVIVWPLKIIGDYLEMSGDTSILQEIIPFVDRESKTFTNDKGTLLEHIELAVKTIEARFMKGTALSNYGDGDWDDTLQPANAKLKKNMVSSWTVALTYQTFKRLATFLPAGEKYGELARRVQADFAKYMTADTDVIPGFLYLEEGKAPVWMIHPEDKETNIKYRLIPLTRSVIAELVDKKQANRNFDIIDEHLLHPDGVRLMSEPAHYAGGVSTHFKRAEQAANFGREVGLQYVHAHIRYIEALAKIGYKEAWRMLDVINPINIKEVVPNAALRQSNTYFSSSDAAFLDRYQAQNEFNRVKEGTIPVKGGWRIYSSGPGIYLHQLISSVLGIRQTEQAFIFDPILPEELDGLECHMELDHYPLDITFESADKAGIVVNGEEVLVKNEANAYRTGALILPKENLTSKCSQITIKFQKNNRL</sequence>
<evidence type="ECO:0000313" key="8">
    <source>
        <dbReference type="Proteomes" id="UP000522007"/>
    </source>
</evidence>
<dbReference type="InterPro" id="IPR048773">
    <property type="entry name" value="SOGP_C"/>
</dbReference>
<dbReference type="InterPro" id="IPR053831">
    <property type="entry name" value="SOGP_N"/>
</dbReference>
<name>A0A7X0W7K8_LISWE</name>
<dbReference type="EMBL" id="JAAROP010000012">
    <property type="protein sequence ID" value="MBC1323429.1"/>
    <property type="molecule type" value="Genomic_DNA"/>
</dbReference>
<evidence type="ECO:0000256" key="1">
    <source>
        <dbReference type="ARBA" id="ARBA00022676"/>
    </source>
</evidence>
<feature type="domain" description="SOGP N-terminal" evidence="6">
    <location>
        <begin position="16"/>
        <end position="231"/>
    </location>
</feature>
<evidence type="ECO:0000259" key="4">
    <source>
        <dbReference type="Pfam" id="PF21250"/>
    </source>
</evidence>
<dbReference type="InterPro" id="IPR008928">
    <property type="entry name" value="6-hairpin_glycosidase_sf"/>
</dbReference>
<dbReference type="Pfam" id="PF21250">
    <property type="entry name" value="SOGP_2nd"/>
    <property type="match status" value="1"/>
</dbReference>
<reference evidence="7 8" key="1">
    <citation type="submission" date="2020-03" db="EMBL/GenBank/DDBJ databases">
        <title>Soil Listeria distribution.</title>
        <authorList>
            <person name="Liao J."/>
            <person name="Wiedmann M."/>
        </authorList>
    </citation>
    <scope>NUCLEOTIDE SEQUENCE [LARGE SCALE GENOMIC DNA]</scope>
    <source>
        <strain evidence="7 8">FSL L7-1829</strain>
    </source>
</reference>
<feature type="domain" description="Glycosyl hydrolase 94 catalytic" evidence="3">
    <location>
        <begin position="659"/>
        <end position="934"/>
    </location>
</feature>
<dbReference type="PANTHER" id="PTHR37469">
    <property type="entry name" value="CELLOBIONIC ACID PHOSPHORYLASE-RELATED"/>
    <property type="match status" value="1"/>
</dbReference>
<dbReference type="InterPro" id="IPR048771">
    <property type="entry name" value="SOGP_2nd"/>
</dbReference>
<dbReference type="InterPro" id="IPR052047">
    <property type="entry name" value="GH94_Enzymes"/>
</dbReference>
<dbReference type="AlphaFoldDB" id="A0A7X0W7K8"/>
<dbReference type="Proteomes" id="UP000522007">
    <property type="component" value="Unassembled WGS sequence"/>
</dbReference>
<evidence type="ECO:0000259" key="5">
    <source>
        <dbReference type="Pfam" id="PF21270"/>
    </source>
</evidence>
<evidence type="ECO:0000256" key="2">
    <source>
        <dbReference type="ARBA" id="ARBA00022679"/>
    </source>
</evidence>
<accession>A0A7X0W7K8</accession>
<dbReference type="Pfam" id="PF21958">
    <property type="entry name" value="SOGP_N"/>
    <property type="match status" value="1"/>
</dbReference>
<protein>
    <submittedName>
        <fullName evidence="7">Cellobiose phosphorylase</fullName>
    </submittedName>
</protein>
<comment type="caution">
    <text evidence="7">The sequence shown here is derived from an EMBL/GenBank/DDBJ whole genome shotgun (WGS) entry which is preliminary data.</text>
</comment>
<keyword evidence="2" id="KW-0808">Transferase</keyword>
<gene>
    <name evidence="7" type="ORF">HB853_10750</name>
</gene>
<dbReference type="Pfam" id="PF17167">
    <property type="entry name" value="Glyco_hydro_94"/>
    <property type="match status" value="1"/>
</dbReference>
<keyword evidence="1" id="KW-0328">Glycosyltransferase</keyword>
<dbReference type="InterPro" id="IPR012341">
    <property type="entry name" value="6hp_glycosidase-like_sf"/>
</dbReference>
<proteinExistence type="predicted"/>
<evidence type="ECO:0000259" key="6">
    <source>
        <dbReference type="Pfam" id="PF21958"/>
    </source>
</evidence>